<dbReference type="Pfam" id="PF04504">
    <property type="entry name" value="GeBP-like_DBD"/>
    <property type="match status" value="1"/>
</dbReference>
<evidence type="ECO:0000256" key="3">
    <source>
        <dbReference type="SAM" id="MobiDB-lite"/>
    </source>
</evidence>
<protein>
    <submittedName>
        <fullName evidence="5">Putative transcription factor GeBP family</fullName>
    </submittedName>
</protein>
<evidence type="ECO:0000313" key="5">
    <source>
        <dbReference type="EMBL" id="KAE9593938.1"/>
    </source>
</evidence>
<organism evidence="5 6">
    <name type="scientific">Lupinus albus</name>
    <name type="common">White lupine</name>
    <name type="synonym">Lupinus termis</name>
    <dbReference type="NCBI Taxonomy" id="3870"/>
    <lineage>
        <taxon>Eukaryota</taxon>
        <taxon>Viridiplantae</taxon>
        <taxon>Streptophyta</taxon>
        <taxon>Embryophyta</taxon>
        <taxon>Tracheophyta</taxon>
        <taxon>Spermatophyta</taxon>
        <taxon>Magnoliopsida</taxon>
        <taxon>eudicotyledons</taxon>
        <taxon>Gunneridae</taxon>
        <taxon>Pentapetalae</taxon>
        <taxon>rosids</taxon>
        <taxon>fabids</taxon>
        <taxon>Fabales</taxon>
        <taxon>Fabaceae</taxon>
        <taxon>Papilionoideae</taxon>
        <taxon>50 kb inversion clade</taxon>
        <taxon>genistoids sensu lato</taxon>
        <taxon>core genistoids</taxon>
        <taxon>Genisteae</taxon>
        <taxon>Lupinus</taxon>
    </lineage>
</organism>
<feature type="coiled-coil region" evidence="2">
    <location>
        <begin position="92"/>
        <end position="119"/>
    </location>
</feature>
<comment type="similarity">
    <text evidence="1">Belongs to the GeBP family.</text>
</comment>
<dbReference type="PANTHER" id="PTHR31662">
    <property type="entry name" value="BNAANNG10740D PROTEIN-RELATED"/>
    <property type="match status" value="1"/>
</dbReference>
<dbReference type="GO" id="GO:0006355">
    <property type="term" value="P:regulation of DNA-templated transcription"/>
    <property type="evidence" value="ECO:0007669"/>
    <property type="project" value="InterPro"/>
</dbReference>
<evidence type="ECO:0000259" key="4">
    <source>
        <dbReference type="Pfam" id="PF04504"/>
    </source>
</evidence>
<keyword evidence="2" id="KW-0175">Coiled coil</keyword>
<dbReference type="InterPro" id="IPR053932">
    <property type="entry name" value="GeBP-like_DBD"/>
</dbReference>
<dbReference type="Proteomes" id="UP000447434">
    <property type="component" value="Chromosome 18"/>
</dbReference>
<comment type="caution">
    <text evidence="5">The sequence shown here is derived from an EMBL/GenBank/DDBJ whole genome shotgun (WGS) entry which is preliminary data.</text>
</comment>
<dbReference type="PANTHER" id="PTHR31662:SF33">
    <property type="entry name" value="DNA-BINDING STOREKEEPER PROTEIN TRANSCRIPTIONAL REGULATOR-LIKE PROTEIN"/>
    <property type="match status" value="1"/>
</dbReference>
<evidence type="ECO:0000256" key="2">
    <source>
        <dbReference type="SAM" id="Coils"/>
    </source>
</evidence>
<dbReference type="EMBL" id="WOCE01000018">
    <property type="protein sequence ID" value="KAE9593938.1"/>
    <property type="molecule type" value="Genomic_DNA"/>
</dbReference>
<evidence type="ECO:0000256" key="1">
    <source>
        <dbReference type="ARBA" id="ARBA00010820"/>
    </source>
</evidence>
<feature type="domain" description="Glabrous enhancer-binding protein-like DBD" evidence="4">
    <location>
        <begin position="96"/>
        <end position="139"/>
    </location>
</feature>
<keyword evidence="6" id="KW-1185">Reference proteome</keyword>
<feature type="region of interest" description="Disordered" evidence="3">
    <location>
        <begin position="1"/>
        <end position="82"/>
    </location>
</feature>
<dbReference type="OrthoDB" id="661680at2759"/>
<dbReference type="AlphaFoldDB" id="A0A6A4P4I6"/>
<dbReference type="GO" id="GO:0005634">
    <property type="term" value="C:nucleus"/>
    <property type="evidence" value="ECO:0007669"/>
    <property type="project" value="TreeGrafter"/>
</dbReference>
<proteinExistence type="inferred from homology"/>
<sequence length="255" mass="29189">MAKKQRPISVSPSPEKLNNAEEDATNVHQVQPISIHEPISSDPNPNSKSQKRPNENNNVPLSPKRTKTDAAVVVDSNSKPRSHRLWSFDDEVTILKASITQLKDKIRKLRQKFEKKSESPSFTDPHDSEIFELSKKIWGNAEAGYLNGALKKTVSDENKERENVKVVDLEKDAEIENDEEENETTSYLMKVFQLYGLDKDVIKKGIKLLGDSKRMELKKLWKEVQSAESELHVRRVELVAKHSRFIFEAFQSSNH</sequence>
<accession>A0A6A4P4I6</accession>
<name>A0A6A4P4I6_LUPAL</name>
<reference evidence="6" key="1">
    <citation type="journal article" date="2020" name="Nat. Commun.">
        <title>Genome sequence of the cluster root forming white lupin.</title>
        <authorList>
            <person name="Hufnagel B."/>
            <person name="Marques A."/>
            <person name="Soriano A."/>
            <person name="Marques L."/>
            <person name="Divol F."/>
            <person name="Doumas P."/>
            <person name="Sallet E."/>
            <person name="Mancinotti D."/>
            <person name="Carrere S."/>
            <person name="Marande W."/>
            <person name="Arribat S."/>
            <person name="Keller J."/>
            <person name="Huneau C."/>
            <person name="Blein T."/>
            <person name="Aime D."/>
            <person name="Laguerre M."/>
            <person name="Taylor J."/>
            <person name="Schubert V."/>
            <person name="Nelson M."/>
            <person name="Geu-Flores F."/>
            <person name="Crespi M."/>
            <person name="Gallardo-Guerrero K."/>
            <person name="Delaux P.-M."/>
            <person name="Salse J."/>
            <person name="Berges H."/>
            <person name="Guyot R."/>
            <person name="Gouzy J."/>
            <person name="Peret B."/>
        </authorList>
    </citation>
    <scope>NUCLEOTIDE SEQUENCE [LARGE SCALE GENOMIC DNA]</scope>
    <source>
        <strain evidence="6">cv. Amiga</strain>
    </source>
</reference>
<dbReference type="InterPro" id="IPR007592">
    <property type="entry name" value="GEBP"/>
</dbReference>
<gene>
    <name evidence="5" type="ORF">Lalb_Chr18g0048321</name>
</gene>
<evidence type="ECO:0000313" key="6">
    <source>
        <dbReference type="Proteomes" id="UP000447434"/>
    </source>
</evidence>